<gene>
    <name evidence="4" type="ORF">B7G68_20345</name>
</gene>
<dbReference type="SUPFAM" id="SSF53067">
    <property type="entry name" value="Actin-like ATPase domain"/>
    <property type="match status" value="1"/>
</dbReference>
<protein>
    <submittedName>
        <fullName evidence="4">Glucokinase</fullName>
    </submittedName>
</protein>
<accession>A0ABN5IY51</accession>
<reference evidence="4 5" key="1">
    <citation type="journal article" date="2015" name="Biotechnol. Bioeng.">
        <title>Genome sequence and phenotypic characterization of Caulobacter segnis.</title>
        <authorList>
            <person name="Patel S."/>
            <person name="Fletcher B."/>
            <person name="Scott D.C."/>
            <person name="Ely B."/>
        </authorList>
    </citation>
    <scope>NUCLEOTIDE SEQUENCE [LARGE SCALE GENOMIC DNA]</scope>
    <source>
        <strain evidence="4 5">TK0059</strain>
    </source>
</reference>
<dbReference type="CDD" id="cd24008">
    <property type="entry name" value="ASKHA_NBD_GLK"/>
    <property type="match status" value="1"/>
</dbReference>
<dbReference type="Pfam" id="PF02685">
    <property type="entry name" value="Glucokinase"/>
    <property type="match status" value="1"/>
</dbReference>
<dbReference type="Gene3D" id="3.30.420.40">
    <property type="match status" value="1"/>
</dbReference>
<keyword evidence="1" id="KW-0808">Transferase</keyword>
<evidence type="ECO:0000256" key="2">
    <source>
        <dbReference type="ARBA" id="ARBA00022777"/>
    </source>
</evidence>
<dbReference type="Proteomes" id="UP000240527">
    <property type="component" value="Chromosome"/>
</dbReference>
<evidence type="ECO:0000313" key="5">
    <source>
        <dbReference type="Proteomes" id="UP000240527"/>
    </source>
</evidence>
<dbReference type="InterPro" id="IPR043129">
    <property type="entry name" value="ATPase_NBD"/>
</dbReference>
<evidence type="ECO:0000256" key="3">
    <source>
        <dbReference type="RuleBase" id="RU004046"/>
    </source>
</evidence>
<proteinExistence type="inferred from homology"/>
<dbReference type="Gene3D" id="3.40.367.20">
    <property type="match status" value="1"/>
</dbReference>
<comment type="similarity">
    <text evidence="3">Belongs to the bacterial glucokinase family.</text>
</comment>
<dbReference type="EMBL" id="CP027850">
    <property type="protein sequence ID" value="AVQ03986.1"/>
    <property type="molecule type" value="Genomic_DNA"/>
</dbReference>
<evidence type="ECO:0000313" key="4">
    <source>
        <dbReference type="EMBL" id="AVQ03986.1"/>
    </source>
</evidence>
<dbReference type="InterPro" id="IPR050201">
    <property type="entry name" value="Bacterial_glucokinase"/>
</dbReference>
<dbReference type="PANTHER" id="PTHR47690:SF1">
    <property type="entry name" value="GLUCOKINASE"/>
    <property type="match status" value="1"/>
</dbReference>
<dbReference type="PANTHER" id="PTHR47690">
    <property type="entry name" value="GLUCOKINASE"/>
    <property type="match status" value="1"/>
</dbReference>
<organism evidence="4 5">
    <name type="scientific">Caulobacter segnis</name>
    <dbReference type="NCBI Taxonomy" id="88688"/>
    <lineage>
        <taxon>Bacteria</taxon>
        <taxon>Pseudomonadati</taxon>
        <taxon>Pseudomonadota</taxon>
        <taxon>Alphaproteobacteria</taxon>
        <taxon>Caulobacterales</taxon>
        <taxon>Caulobacteraceae</taxon>
        <taxon>Caulobacter</taxon>
    </lineage>
</organism>
<sequence>MIVSQEKTAYALVADVDGEKARIGLAEPGRAPVDVGVVDCDSQEALIEILSRALAEAPGPILGVAIAAPGPSLNGAIKLTHAPMRLVAESIAAGLGIHRLRLVNDFTARALAVPLLDHGALESIGAGAPHRDAPAGAIGPSETGVGMSILYPDGFVGWTAAAAEGGHADLAAASDREAAVIRLLRDTYGHVSADKVLCGNGLLDVALALSTLAGAPARPDNAQALIAAAEREEPVARETFALVSAWLGAVCGNLVLTVGARSGIYIISATVLSWGRHLDRQILRRRFEAKGQMADYMRDVPLYLVNDPNCGLLGLSTLFS</sequence>
<keyword evidence="5" id="KW-1185">Reference proteome</keyword>
<keyword evidence="2" id="KW-0418">Kinase</keyword>
<dbReference type="InterPro" id="IPR003836">
    <property type="entry name" value="Glucokinase"/>
</dbReference>
<dbReference type="RefSeq" id="WP_013081043.1">
    <property type="nucleotide sequence ID" value="NZ_CP027850.1"/>
</dbReference>
<name>A0ABN5IY51_9CAUL</name>
<evidence type="ECO:0000256" key="1">
    <source>
        <dbReference type="ARBA" id="ARBA00022679"/>
    </source>
</evidence>